<evidence type="ECO:0000313" key="3">
    <source>
        <dbReference type="Proteomes" id="UP000887013"/>
    </source>
</evidence>
<protein>
    <submittedName>
        <fullName evidence="2">Uncharacterized protein</fullName>
    </submittedName>
</protein>
<feature type="region of interest" description="Disordered" evidence="1">
    <location>
        <begin position="1"/>
        <end position="63"/>
    </location>
</feature>
<reference evidence="2" key="1">
    <citation type="submission" date="2020-08" db="EMBL/GenBank/DDBJ databases">
        <title>Multicomponent nature underlies the extraordinary mechanical properties of spider dragline silk.</title>
        <authorList>
            <person name="Kono N."/>
            <person name="Nakamura H."/>
            <person name="Mori M."/>
            <person name="Yoshida Y."/>
            <person name="Ohtoshi R."/>
            <person name="Malay A.D."/>
            <person name="Moran D.A.P."/>
            <person name="Tomita M."/>
            <person name="Numata K."/>
            <person name="Arakawa K."/>
        </authorList>
    </citation>
    <scope>NUCLEOTIDE SEQUENCE</scope>
</reference>
<comment type="caution">
    <text evidence="2">The sequence shown here is derived from an EMBL/GenBank/DDBJ whole genome shotgun (WGS) entry which is preliminary data.</text>
</comment>
<dbReference type="AlphaFoldDB" id="A0A8X6IMI4"/>
<dbReference type="Proteomes" id="UP000887013">
    <property type="component" value="Unassembled WGS sequence"/>
</dbReference>
<feature type="compositionally biased region" description="Polar residues" evidence="1">
    <location>
        <begin position="53"/>
        <end position="63"/>
    </location>
</feature>
<evidence type="ECO:0000313" key="2">
    <source>
        <dbReference type="EMBL" id="GFS52208.1"/>
    </source>
</evidence>
<evidence type="ECO:0000256" key="1">
    <source>
        <dbReference type="SAM" id="MobiDB-lite"/>
    </source>
</evidence>
<keyword evidence="3" id="KW-1185">Reference proteome</keyword>
<organism evidence="2 3">
    <name type="scientific">Nephila pilipes</name>
    <name type="common">Giant wood spider</name>
    <name type="synonym">Nephila maculata</name>
    <dbReference type="NCBI Taxonomy" id="299642"/>
    <lineage>
        <taxon>Eukaryota</taxon>
        <taxon>Metazoa</taxon>
        <taxon>Ecdysozoa</taxon>
        <taxon>Arthropoda</taxon>
        <taxon>Chelicerata</taxon>
        <taxon>Arachnida</taxon>
        <taxon>Araneae</taxon>
        <taxon>Araneomorphae</taxon>
        <taxon>Entelegynae</taxon>
        <taxon>Araneoidea</taxon>
        <taxon>Nephilidae</taxon>
        <taxon>Nephila</taxon>
    </lineage>
</organism>
<feature type="compositionally biased region" description="Basic residues" evidence="1">
    <location>
        <begin position="13"/>
        <end position="24"/>
    </location>
</feature>
<sequence length="91" mass="9741">MASENPSGSIFHKISRPTRFKLKQTKSSLPPSSHVAMSSLSSNYNQNTSSSSGQRNSRILGSDSFSPAISQIFTAKSIPPGLQDSTVTQPQ</sequence>
<accession>A0A8X6IMI4</accession>
<dbReference type="EMBL" id="BMAW01091907">
    <property type="protein sequence ID" value="GFS52208.1"/>
    <property type="molecule type" value="Genomic_DNA"/>
</dbReference>
<feature type="compositionally biased region" description="Low complexity" evidence="1">
    <location>
        <begin position="38"/>
        <end position="52"/>
    </location>
</feature>
<gene>
    <name evidence="2" type="ORF">NPIL_527501</name>
</gene>
<name>A0A8X6IMI4_NEPPI</name>
<proteinExistence type="predicted"/>